<dbReference type="PANTHER" id="PTHR34965:SF1">
    <property type="entry name" value="OS07G0118300 PROTEIN"/>
    <property type="match status" value="1"/>
</dbReference>
<name>A0ABP0UWQ0_9BRYO</name>
<reference evidence="3" key="1">
    <citation type="submission" date="2024-02" db="EMBL/GenBank/DDBJ databases">
        <authorList>
            <consortium name="ELIXIR-Norway"/>
            <consortium name="Elixir Norway"/>
        </authorList>
    </citation>
    <scope>NUCLEOTIDE SEQUENCE</scope>
</reference>
<organism evidence="3 4">
    <name type="scientific">Sphagnum troendelagicum</name>
    <dbReference type="NCBI Taxonomy" id="128251"/>
    <lineage>
        <taxon>Eukaryota</taxon>
        <taxon>Viridiplantae</taxon>
        <taxon>Streptophyta</taxon>
        <taxon>Embryophyta</taxon>
        <taxon>Bryophyta</taxon>
        <taxon>Sphagnophytina</taxon>
        <taxon>Sphagnopsida</taxon>
        <taxon>Sphagnales</taxon>
        <taxon>Sphagnaceae</taxon>
        <taxon>Sphagnum</taxon>
    </lineage>
</organism>
<evidence type="ECO:0000313" key="3">
    <source>
        <dbReference type="EMBL" id="CAK9231489.1"/>
    </source>
</evidence>
<proteinExistence type="predicted"/>
<feature type="transmembrane region" description="Helical" evidence="2">
    <location>
        <begin position="144"/>
        <end position="162"/>
    </location>
</feature>
<feature type="region of interest" description="Disordered" evidence="1">
    <location>
        <begin position="1"/>
        <end position="27"/>
    </location>
</feature>
<feature type="transmembrane region" description="Helical" evidence="2">
    <location>
        <begin position="174"/>
        <end position="193"/>
    </location>
</feature>
<dbReference type="EMBL" id="OZ019899">
    <property type="protein sequence ID" value="CAK9231489.1"/>
    <property type="molecule type" value="Genomic_DNA"/>
</dbReference>
<protein>
    <recommendedName>
        <fullName evidence="5">Transmembrane protein</fullName>
    </recommendedName>
</protein>
<dbReference type="Proteomes" id="UP001497512">
    <property type="component" value="Chromosome 7"/>
</dbReference>
<keyword evidence="2" id="KW-0812">Transmembrane</keyword>
<evidence type="ECO:0000256" key="2">
    <source>
        <dbReference type="SAM" id="Phobius"/>
    </source>
</evidence>
<gene>
    <name evidence="3" type="ORF">CSSPTR1EN2_LOCUS20668</name>
</gene>
<evidence type="ECO:0008006" key="5">
    <source>
        <dbReference type="Google" id="ProtNLM"/>
    </source>
</evidence>
<feature type="transmembrane region" description="Helical" evidence="2">
    <location>
        <begin position="102"/>
        <end position="123"/>
    </location>
</feature>
<evidence type="ECO:0000256" key="1">
    <source>
        <dbReference type="SAM" id="MobiDB-lite"/>
    </source>
</evidence>
<dbReference type="PANTHER" id="PTHR34965">
    <property type="entry name" value="OS07G0118300 PROTEIN"/>
    <property type="match status" value="1"/>
</dbReference>
<keyword evidence="2" id="KW-1133">Transmembrane helix</keyword>
<feature type="transmembrane region" description="Helical" evidence="2">
    <location>
        <begin position="63"/>
        <end position="90"/>
    </location>
</feature>
<sequence length="231" mass="25506">MSHAEVEGNGGKAAAADAAPITSSRGGNDLESHMLLEDSVEEQVADEAPLLENRPPTPPTDSLLFVCTVLSIVSALGAVLCMVVNLISLLRSFDNRGFDYRVSPFVLILRCYAVGIAFFVALAETEWEAIFRLWQVLEYWVGRGMFQIFVAVLTNVLAQASGETQAESVLHEVASWWLLICGIIYTAAGLLCIGRIKHSHLRAVHRRQQAIKDLEEVHRRRAELEAQLGHQ</sequence>
<accession>A0ABP0UWQ0</accession>
<keyword evidence="2" id="KW-0472">Membrane</keyword>
<evidence type="ECO:0000313" key="4">
    <source>
        <dbReference type="Proteomes" id="UP001497512"/>
    </source>
</evidence>
<keyword evidence="4" id="KW-1185">Reference proteome</keyword>